<evidence type="ECO:0000256" key="3">
    <source>
        <dbReference type="ARBA" id="ARBA00022946"/>
    </source>
</evidence>
<dbReference type="GeneID" id="110979468"/>
<organism evidence="7 9">
    <name type="scientific">Acanthaster planci</name>
    <name type="common">Crown-of-thorns starfish</name>
    <dbReference type="NCBI Taxonomy" id="133434"/>
    <lineage>
        <taxon>Eukaryota</taxon>
        <taxon>Metazoa</taxon>
        <taxon>Echinodermata</taxon>
        <taxon>Eleutherozoa</taxon>
        <taxon>Asterozoa</taxon>
        <taxon>Asteroidea</taxon>
        <taxon>Valvatacea</taxon>
        <taxon>Valvatida</taxon>
        <taxon>Acanthasteridae</taxon>
        <taxon>Acanthaster</taxon>
    </lineage>
</organism>
<evidence type="ECO:0000313" key="10">
    <source>
        <dbReference type="RefSeq" id="XP_022090976.1"/>
    </source>
</evidence>
<proteinExistence type="inferred from homology"/>
<dbReference type="Pfam" id="PF00676">
    <property type="entry name" value="E1_dh"/>
    <property type="match status" value="1"/>
</dbReference>
<dbReference type="Pfam" id="PF02779">
    <property type="entry name" value="Transket_pyr"/>
    <property type="match status" value="1"/>
</dbReference>
<comment type="cofactor">
    <cofactor evidence="1">
        <name>thiamine diphosphate</name>
        <dbReference type="ChEBI" id="CHEBI:58937"/>
    </cofactor>
</comment>
<dbReference type="NCBIfam" id="NF006914">
    <property type="entry name" value="PRK09404.1"/>
    <property type="match status" value="1"/>
</dbReference>
<dbReference type="RefSeq" id="XP_022090974.1">
    <property type="nucleotide sequence ID" value="XM_022235282.1"/>
</dbReference>
<dbReference type="SMART" id="SM00861">
    <property type="entry name" value="Transket_pyr"/>
    <property type="match status" value="1"/>
</dbReference>
<accession>A0A8B7YF11</accession>
<dbReference type="GO" id="GO:0030976">
    <property type="term" value="F:thiamine pyrophosphate binding"/>
    <property type="evidence" value="ECO:0007669"/>
    <property type="project" value="InterPro"/>
</dbReference>
<feature type="domain" description="Transketolase-like pyrimidine-binding" evidence="6">
    <location>
        <begin position="580"/>
        <end position="783"/>
    </location>
</feature>
<dbReference type="OrthoDB" id="413077at2759"/>
<comment type="similarity">
    <text evidence="2">Belongs to the alpha-ketoglutarate dehydrogenase family.</text>
</comment>
<dbReference type="InterPro" id="IPR029061">
    <property type="entry name" value="THDP-binding"/>
</dbReference>
<keyword evidence="7" id="KW-1185">Reference proteome</keyword>
<evidence type="ECO:0000256" key="2">
    <source>
        <dbReference type="ARBA" id="ARBA00006936"/>
    </source>
</evidence>
<sequence>MLTRIIGCLPAGARHCWPARCVVIARYHEDHGVYGYRPSAWMQNCTAETSVCPDVQRNRVHSAALVQLVEAYRYYGHKKAKVDALDMQRPKPTPELDPAHYGLSSSEPQTFDLTGILNVDQTSASLADIVQHLERMYCGRMSVELMHLPTIAEREWCAQRYEELHQMVLSNQAKTELAVLLAKAQALENYMAVKFTTVKRYGGEGAESLIGFFNQLLRQAAQSDLEQMILCMPHRGRLILQVGLLQVPATLVFRKMSGLPEYPSSSKNCTGDILTHLYQSVDLEYDTGRLHFTMIPNPSHLEANLPVCMGKVRSRQQSLREGDYSLEEGSSVGDKVLCVHVHGDAAYAAQGMASEIQALAELPHYNVGGAIHLVVNNQLGFTTPANRGRSCIHCTDIAKLNGNLVLHVNGDYPEEVVKAGQFALEYQQKFRRDVFVDLQCFRRLGHNEVDDPSFTQPTMYSIIRSRTSVPDLYLKEVTEAGAVDQAEIDSELARNQEELNQCLKAAKTHEPEPTTLGKQWSSCVEAPAHITSWDTGVDMELLRFVAAKSVELPEDFTPHNHLIKTFLEARLKKIQEGNGIDWATAEAMAIGSLLYQGFSVRLSGQDVGRGTFSHRHAMLVDQTSDGAYIPLNHITPEQKSFFEVVNSPLSEEATLGFEYGMSIESPKNLVIWEAQFGDFFNGAQIIIDTYVTAGEVKWRLQSGLVMLLPHGFDGAGPEHSSSHLERFLLQTDSKEDTVDGDNVNFAVVHPTTPAQYFHLLRRQMVRNFRKPLVVASPKILLRLPEATSSLAEMAPGTSFVPVIGDETSNPKQVERVIFCSGKHYYALHKQRDQRQAAHDTAIVRVESLCPFPAEEIHQELDKYPNAKEFIWSQEEHRNMGAWTFVAPRFENLAGCKLRYAGRRVLGCPAVGVATLHQEEVKQIMEDTFR</sequence>
<evidence type="ECO:0000313" key="8">
    <source>
        <dbReference type="RefSeq" id="XP_022090974.1"/>
    </source>
</evidence>
<dbReference type="RefSeq" id="XP_022090976.1">
    <property type="nucleotide sequence ID" value="XM_022235284.1"/>
</dbReference>
<name>A0A8B7YF11_ACAPL</name>
<dbReference type="PANTHER" id="PTHR23152:SF4">
    <property type="entry name" value="2-OXOADIPATE DEHYDROGENASE COMPLEX COMPONENT E1"/>
    <property type="match status" value="1"/>
</dbReference>
<dbReference type="GO" id="GO:0016624">
    <property type="term" value="F:oxidoreductase activity, acting on the aldehyde or oxo group of donors, disulfide as acceptor"/>
    <property type="evidence" value="ECO:0007669"/>
    <property type="project" value="InterPro"/>
</dbReference>
<dbReference type="OMA" id="PAQYYHV"/>
<dbReference type="InterPro" id="IPR031717">
    <property type="entry name" value="ODO-1/KGD_C"/>
</dbReference>
<keyword evidence="4" id="KW-0560">Oxidoreductase</keyword>
<reference evidence="8 9" key="1">
    <citation type="submission" date="2025-04" db="UniProtKB">
        <authorList>
            <consortium name="RefSeq"/>
        </authorList>
    </citation>
    <scope>IDENTIFICATION</scope>
</reference>
<gene>
    <name evidence="8 9 10" type="primary">LOC110979468</name>
</gene>
<dbReference type="RefSeq" id="XP_022090975.1">
    <property type="nucleotide sequence ID" value="XM_022235283.1"/>
</dbReference>
<dbReference type="InterPro" id="IPR011603">
    <property type="entry name" value="2oxoglutarate_DH_E1"/>
</dbReference>
<dbReference type="PIRSF" id="PIRSF000157">
    <property type="entry name" value="Oxoglu_dh_E1"/>
    <property type="match status" value="1"/>
</dbReference>
<evidence type="ECO:0000313" key="9">
    <source>
        <dbReference type="RefSeq" id="XP_022090975.1"/>
    </source>
</evidence>
<dbReference type="AlphaFoldDB" id="A0A8B7YF11"/>
<evidence type="ECO:0000259" key="6">
    <source>
        <dbReference type="SMART" id="SM00861"/>
    </source>
</evidence>
<dbReference type="KEGG" id="aplc:110979468"/>
<dbReference type="SUPFAM" id="SSF52518">
    <property type="entry name" value="Thiamin diphosphate-binding fold (THDP-binding)"/>
    <property type="match status" value="2"/>
</dbReference>
<evidence type="ECO:0000313" key="7">
    <source>
        <dbReference type="Proteomes" id="UP000694845"/>
    </source>
</evidence>
<dbReference type="Pfam" id="PF16870">
    <property type="entry name" value="OxoGdeHyase_C"/>
    <property type="match status" value="1"/>
</dbReference>
<dbReference type="Gene3D" id="3.40.50.970">
    <property type="match status" value="1"/>
</dbReference>
<evidence type="ECO:0000256" key="4">
    <source>
        <dbReference type="ARBA" id="ARBA00023002"/>
    </source>
</evidence>
<dbReference type="Gene3D" id="3.40.50.11610">
    <property type="entry name" value="Multifunctional 2-oxoglutarate metabolism enzyme, C-terminal domain"/>
    <property type="match status" value="1"/>
</dbReference>
<evidence type="ECO:0000256" key="1">
    <source>
        <dbReference type="ARBA" id="ARBA00001964"/>
    </source>
</evidence>
<dbReference type="PANTHER" id="PTHR23152">
    <property type="entry name" value="2-OXOGLUTARATE DEHYDROGENASE"/>
    <property type="match status" value="1"/>
</dbReference>
<dbReference type="Proteomes" id="UP000694845">
    <property type="component" value="Unplaced"/>
</dbReference>
<dbReference type="InterPro" id="IPR042179">
    <property type="entry name" value="KGD_C_sf"/>
</dbReference>
<keyword evidence="5" id="KW-0786">Thiamine pyrophosphate</keyword>
<keyword evidence="3" id="KW-0809">Transit peptide</keyword>
<dbReference type="CTD" id="55526"/>
<dbReference type="Gene3D" id="1.10.287.1150">
    <property type="entry name" value="TPP helical domain"/>
    <property type="match status" value="1"/>
</dbReference>
<dbReference type="InterPro" id="IPR005475">
    <property type="entry name" value="Transketolase-like_Pyr-bd"/>
</dbReference>
<protein>
    <submittedName>
        <fullName evidence="8 9">Probable 2-oxoglutarate dehydrogenase E1 component DHKTD1, mitochondrial isoform X1</fullName>
    </submittedName>
</protein>
<evidence type="ECO:0000256" key="5">
    <source>
        <dbReference type="ARBA" id="ARBA00023052"/>
    </source>
</evidence>
<dbReference type="Gene3D" id="3.40.50.12470">
    <property type="match status" value="1"/>
</dbReference>
<dbReference type="InterPro" id="IPR001017">
    <property type="entry name" value="DH_E1"/>
</dbReference>
<dbReference type="NCBIfam" id="TIGR00239">
    <property type="entry name" value="2oxo_dh_E1"/>
    <property type="match status" value="1"/>
</dbReference>